<evidence type="ECO:0000313" key="3">
    <source>
        <dbReference type="Proteomes" id="UP000792457"/>
    </source>
</evidence>
<dbReference type="InterPro" id="IPR029526">
    <property type="entry name" value="PGBD"/>
</dbReference>
<gene>
    <name evidence="2" type="ORF">J437_LFUL016566</name>
</gene>
<dbReference type="EMBL" id="KZ309417">
    <property type="protein sequence ID" value="KAG8238687.1"/>
    <property type="molecule type" value="Genomic_DNA"/>
</dbReference>
<comment type="caution">
    <text evidence="2">The sequence shown here is derived from an EMBL/GenBank/DDBJ whole genome shotgun (WGS) entry which is preliminary data.</text>
</comment>
<dbReference type="OrthoDB" id="75807at2759"/>
<accession>A0A8K0PA27</accession>
<evidence type="ECO:0000313" key="2">
    <source>
        <dbReference type="EMBL" id="KAG8238687.1"/>
    </source>
</evidence>
<keyword evidence="3" id="KW-1185">Reference proteome</keyword>
<dbReference type="PANTHER" id="PTHR46599">
    <property type="entry name" value="PIGGYBAC TRANSPOSABLE ELEMENT-DERIVED PROTEIN 4"/>
    <property type="match status" value="1"/>
</dbReference>
<proteinExistence type="predicted"/>
<dbReference type="PANTHER" id="PTHR46599:SF3">
    <property type="entry name" value="PIGGYBAC TRANSPOSABLE ELEMENT-DERIVED PROTEIN 4"/>
    <property type="match status" value="1"/>
</dbReference>
<dbReference type="Proteomes" id="UP000792457">
    <property type="component" value="Unassembled WGS sequence"/>
</dbReference>
<protein>
    <recommendedName>
        <fullName evidence="1">PiggyBac transposable element-derived protein domain-containing protein</fullName>
    </recommendedName>
</protein>
<name>A0A8K0PA27_LADFU</name>
<reference evidence="2" key="2">
    <citation type="submission" date="2017-10" db="EMBL/GenBank/DDBJ databases">
        <title>Ladona fulva Genome sequencing and assembly.</title>
        <authorList>
            <person name="Murali S."/>
            <person name="Richards S."/>
            <person name="Bandaranaike D."/>
            <person name="Bellair M."/>
            <person name="Blankenburg K."/>
            <person name="Chao H."/>
            <person name="Dinh H."/>
            <person name="Doddapaneni H."/>
            <person name="Dugan-Rocha S."/>
            <person name="Elkadiri S."/>
            <person name="Gnanaolivu R."/>
            <person name="Hernandez B."/>
            <person name="Skinner E."/>
            <person name="Javaid M."/>
            <person name="Lee S."/>
            <person name="Li M."/>
            <person name="Ming W."/>
            <person name="Munidasa M."/>
            <person name="Muniz J."/>
            <person name="Nguyen L."/>
            <person name="Hughes D."/>
            <person name="Osuji N."/>
            <person name="Pu L.-L."/>
            <person name="Puazo M."/>
            <person name="Qu C."/>
            <person name="Quiroz J."/>
            <person name="Raj R."/>
            <person name="Weissenberger G."/>
            <person name="Xin Y."/>
            <person name="Zou X."/>
            <person name="Han Y."/>
            <person name="Worley K."/>
            <person name="Muzny D."/>
            <person name="Gibbs R."/>
        </authorList>
    </citation>
    <scope>NUCLEOTIDE SEQUENCE</scope>
    <source>
        <strain evidence="2">Sampled in the wild</strain>
    </source>
</reference>
<reference evidence="2" key="1">
    <citation type="submission" date="2013-04" db="EMBL/GenBank/DDBJ databases">
        <authorList>
            <person name="Qu J."/>
            <person name="Murali S.C."/>
            <person name="Bandaranaike D."/>
            <person name="Bellair M."/>
            <person name="Blankenburg K."/>
            <person name="Chao H."/>
            <person name="Dinh H."/>
            <person name="Doddapaneni H."/>
            <person name="Downs B."/>
            <person name="Dugan-Rocha S."/>
            <person name="Elkadiri S."/>
            <person name="Gnanaolivu R.D."/>
            <person name="Hernandez B."/>
            <person name="Javaid M."/>
            <person name="Jayaseelan J.C."/>
            <person name="Lee S."/>
            <person name="Li M."/>
            <person name="Ming W."/>
            <person name="Munidasa M."/>
            <person name="Muniz J."/>
            <person name="Nguyen L."/>
            <person name="Ongeri F."/>
            <person name="Osuji N."/>
            <person name="Pu L.-L."/>
            <person name="Puazo M."/>
            <person name="Qu C."/>
            <person name="Quiroz J."/>
            <person name="Raj R."/>
            <person name="Weissenberger G."/>
            <person name="Xin Y."/>
            <person name="Zou X."/>
            <person name="Han Y."/>
            <person name="Richards S."/>
            <person name="Worley K."/>
            <person name="Muzny D."/>
            <person name="Gibbs R."/>
        </authorList>
    </citation>
    <scope>NUCLEOTIDE SEQUENCE</scope>
    <source>
        <strain evidence="2">Sampled in the wild</strain>
    </source>
</reference>
<dbReference type="AlphaFoldDB" id="A0A8K0PA27"/>
<evidence type="ECO:0000259" key="1">
    <source>
        <dbReference type="Pfam" id="PF13843"/>
    </source>
</evidence>
<feature type="domain" description="PiggyBac transposable element-derived protein" evidence="1">
    <location>
        <begin position="4"/>
        <end position="122"/>
    </location>
</feature>
<organism evidence="2 3">
    <name type="scientific">Ladona fulva</name>
    <name type="common">Scarce chaser dragonfly</name>
    <name type="synonym">Libellula fulva</name>
    <dbReference type="NCBI Taxonomy" id="123851"/>
    <lineage>
        <taxon>Eukaryota</taxon>
        <taxon>Metazoa</taxon>
        <taxon>Ecdysozoa</taxon>
        <taxon>Arthropoda</taxon>
        <taxon>Hexapoda</taxon>
        <taxon>Insecta</taxon>
        <taxon>Pterygota</taxon>
        <taxon>Palaeoptera</taxon>
        <taxon>Odonata</taxon>
        <taxon>Epiprocta</taxon>
        <taxon>Anisoptera</taxon>
        <taxon>Libelluloidea</taxon>
        <taxon>Libellulidae</taxon>
        <taxon>Ladona</taxon>
    </lineage>
</organism>
<dbReference type="Pfam" id="PF13843">
    <property type="entry name" value="DDE_Tnp_1_7"/>
    <property type="match status" value="1"/>
</dbReference>
<sequence length="129" mass="14934">MKYDIKTFELCGSKTGYLWSFIVYIGKDTEVHSSLTMGDVNKTAKIVLNLSQPLLGQGRTLWMDNYYNSPILARILKINYHTDCRMKEKKLKKGEVFGEYSGPISVLKWSDKKIVPMISTYIPWCRNEN</sequence>